<dbReference type="PANTHER" id="PTHR42693">
    <property type="entry name" value="ARYLSULFATASE FAMILY MEMBER"/>
    <property type="match status" value="1"/>
</dbReference>
<feature type="signal peptide" evidence="7">
    <location>
        <begin position="1"/>
        <end position="22"/>
    </location>
</feature>
<dbReference type="Gene3D" id="3.30.1120.10">
    <property type="match status" value="1"/>
</dbReference>
<evidence type="ECO:0000256" key="2">
    <source>
        <dbReference type="ARBA" id="ARBA00008779"/>
    </source>
</evidence>
<feature type="chain" id="PRO_5045221811" evidence="7">
    <location>
        <begin position="23"/>
        <end position="469"/>
    </location>
</feature>
<reference evidence="10" key="1">
    <citation type="journal article" date="2019" name="Int. J. Syst. Evol. Microbiol.">
        <title>The Global Catalogue of Microorganisms (GCM) 10K type strain sequencing project: providing services to taxonomists for standard genome sequencing and annotation.</title>
        <authorList>
            <consortium name="The Broad Institute Genomics Platform"/>
            <consortium name="The Broad Institute Genome Sequencing Center for Infectious Disease"/>
            <person name="Wu L."/>
            <person name="Ma J."/>
        </authorList>
    </citation>
    <scope>NUCLEOTIDE SEQUENCE [LARGE SCALE GENOMIC DNA]</scope>
    <source>
        <strain evidence="10">CCUG 55608</strain>
    </source>
</reference>
<feature type="domain" description="Sulfatase N-terminal" evidence="8">
    <location>
        <begin position="30"/>
        <end position="355"/>
    </location>
</feature>
<evidence type="ECO:0000256" key="4">
    <source>
        <dbReference type="ARBA" id="ARBA00022729"/>
    </source>
</evidence>
<dbReference type="SUPFAM" id="SSF53649">
    <property type="entry name" value="Alkaline phosphatase-like"/>
    <property type="match status" value="1"/>
</dbReference>
<dbReference type="Proteomes" id="UP001597116">
    <property type="component" value="Unassembled WGS sequence"/>
</dbReference>
<sequence>MRTGLKINTLFLALLFAGSAVFGQSATSRPNIVFIMADDLGYTDLGCYGNPYIRTPHIDALAKSGLRFTQAYSACPVCSPSRAAILTGKHPARLHLTNFIAGDRKDTASPLLPAPWTKYLAPSETTLAEIVQRNGYQTGIVGKWHLGTGSADSTAPAAQGFIYDRIIAKNGLDYYNYTITARGQTVFEDKGTHYLTDKLTDYAVEFIDQNKDRPFFLYLTYSAPHIMLVPKADKLKYYFDTYATRSKGRFNPNYAAMIESMDDGVGRVMAQLSRYQLLDNTLIVFTSDNGGLGLPELGPTPTNLAPLRAWKGHVYEGGIRVPLIFSWRGHIGERAETANYITGTDFLPTFLEALSIGNQPASPDGRSFYGVLKNPAQPVDRGPIFWHYPHFSNQEGRPSAAIRWGDYKLVELYETGKLELYNLKEDISEQKDLAAALPDKTRELADRLKKWRSEVNANMPVPNPAYKKR</sequence>
<gene>
    <name evidence="9" type="ORF">ACFQ4C_13785</name>
</gene>
<dbReference type="RefSeq" id="WP_265992691.1">
    <property type="nucleotide sequence ID" value="NZ_CP110973.1"/>
</dbReference>
<dbReference type="EMBL" id="JBHTLP010000008">
    <property type="protein sequence ID" value="MFD1142192.1"/>
    <property type="molecule type" value="Genomic_DNA"/>
</dbReference>
<evidence type="ECO:0000313" key="9">
    <source>
        <dbReference type="EMBL" id="MFD1142192.1"/>
    </source>
</evidence>
<evidence type="ECO:0000259" key="8">
    <source>
        <dbReference type="Pfam" id="PF00884"/>
    </source>
</evidence>
<evidence type="ECO:0000313" key="10">
    <source>
        <dbReference type="Proteomes" id="UP001597116"/>
    </source>
</evidence>
<dbReference type="CDD" id="cd16144">
    <property type="entry name" value="ARS_like"/>
    <property type="match status" value="1"/>
</dbReference>
<comment type="caution">
    <text evidence="9">The sequence shown here is derived from an EMBL/GenBank/DDBJ whole genome shotgun (WGS) entry which is preliminary data.</text>
</comment>
<keyword evidence="10" id="KW-1185">Reference proteome</keyword>
<dbReference type="InterPro" id="IPR017850">
    <property type="entry name" value="Alkaline_phosphatase_core_sf"/>
</dbReference>
<comment type="similarity">
    <text evidence="2">Belongs to the sulfatase family.</text>
</comment>
<evidence type="ECO:0000256" key="6">
    <source>
        <dbReference type="ARBA" id="ARBA00022837"/>
    </source>
</evidence>
<comment type="cofactor">
    <cofactor evidence="1">
        <name>Ca(2+)</name>
        <dbReference type="ChEBI" id="CHEBI:29108"/>
    </cofactor>
</comment>
<evidence type="ECO:0000256" key="1">
    <source>
        <dbReference type="ARBA" id="ARBA00001913"/>
    </source>
</evidence>
<dbReference type="InterPro" id="IPR024607">
    <property type="entry name" value="Sulfatase_CS"/>
</dbReference>
<dbReference type="PANTHER" id="PTHR42693:SF42">
    <property type="entry name" value="ARYLSULFATASE G"/>
    <property type="match status" value="1"/>
</dbReference>
<keyword evidence="5" id="KW-0378">Hydrolase</keyword>
<evidence type="ECO:0000256" key="7">
    <source>
        <dbReference type="SAM" id="SignalP"/>
    </source>
</evidence>
<name>A0ABW3Q9S2_9BACT</name>
<dbReference type="Pfam" id="PF00884">
    <property type="entry name" value="Sulfatase"/>
    <property type="match status" value="1"/>
</dbReference>
<dbReference type="InterPro" id="IPR000917">
    <property type="entry name" value="Sulfatase_N"/>
</dbReference>
<keyword evidence="6" id="KW-0106">Calcium</keyword>
<dbReference type="Gene3D" id="3.40.720.10">
    <property type="entry name" value="Alkaline Phosphatase, subunit A"/>
    <property type="match status" value="1"/>
</dbReference>
<keyword evidence="3" id="KW-0479">Metal-binding</keyword>
<dbReference type="PROSITE" id="PS00149">
    <property type="entry name" value="SULFATASE_2"/>
    <property type="match status" value="1"/>
</dbReference>
<accession>A0ABW3Q9S2</accession>
<keyword evidence="4 7" id="KW-0732">Signal</keyword>
<proteinExistence type="inferred from homology"/>
<organism evidence="9 10">
    <name type="scientific">Larkinella insperata</name>
    <dbReference type="NCBI Taxonomy" id="332158"/>
    <lineage>
        <taxon>Bacteria</taxon>
        <taxon>Pseudomonadati</taxon>
        <taxon>Bacteroidota</taxon>
        <taxon>Cytophagia</taxon>
        <taxon>Cytophagales</taxon>
        <taxon>Spirosomataceae</taxon>
        <taxon>Larkinella</taxon>
    </lineage>
</organism>
<dbReference type="PROSITE" id="PS00523">
    <property type="entry name" value="SULFATASE_1"/>
    <property type="match status" value="1"/>
</dbReference>
<protein>
    <submittedName>
        <fullName evidence="9">Sulfatase</fullName>
    </submittedName>
</protein>
<dbReference type="InterPro" id="IPR050738">
    <property type="entry name" value="Sulfatase"/>
</dbReference>
<evidence type="ECO:0000256" key="3">
    <source>
        <dbReference type="ARBA" id="ARBA00022723"/>
    </source>
</evidence>
<evidence type="ECO:0000256" key="5">
    <source>
        <dbReference type="ARBA" id="ARBA00022801"/>
    </source>
</evidence>